<keyword evidence="9" id="KW-1185">Reference proteome</keyword>
<dbReference type="EMBL" id="SNXS01000003">
    <property type="protein sequence ID" value="TDP71745.1"/>
    <property type="molecule type" value="Genomic_DNA"/>
</dbReference>
<dbReference type="PRINTS" id="PR00419">
    <property type="entry name" value="ADXRDTASE"/>
</dbReference>
<evidence type="ECO:0000259" key="7">
    <source>
        <dbReference type="Pfam" id="PF01593"/>
    </source>
</evidence>
<keyword evidence="4 5" id="KW-0560">Oxidoreductase</keyword>
<dbReference type="AlphaFoldDB" id="A0A4R6QP04"/>
<dbReference type="InterPro" id="IPR014105">
    <property type="entry name" value="Carotenoid/retinoid_OxRdtase"/>
</dbReference>
<gene>
    <name evidence="8" type="ORF">DES47_103728</name>
</gene>
<dbReference type="GO" id="GO:0016117">
    <property type="term" value="P:carotenoid biosynthetic process"/>
    <property type="evidence" value="ECO:0007669"/>
    <property type="project" value="UniProtKB-KW"/>
</dbReference>
<dbReference type="PANTHER" id="PTHR43734">
    <property type="entry name" value="PHYTOENE DESATURASE"/>
    <property type="match status" value="1"/>
</dbReference>
<dbReference type="InterPro" id="IPR054841">
    <property type="entry name" value="carotdesatCrtD"/>
</dbReference>
<comment type="similarity">
    <text evidence="2 5">Belongs to the carotenoid/retinoid oxidoreductase family.</text>
</comment>
<evidence type="ECO:0000256" key="2">
    <source>
        <dbReference type="ARBA" id="ARBA00006046"/>
    </source>
</evidence>
<dbReference type="Proteomes" id="UP000295361">
    <property type="component" value="Unassembled WGS sequence"/>
</dbReference>
<keyword evidence="6" id="KW-1133">Transmembrane helix</keyword>
<evidence type="ECO:0000256" key="4">
    <source>
        <dbReference type="ARBA" id="ARBA00023002"/>
    </source>
</evidence>
<evidence type="ECO:0000256" key="5">
    <source>
        <dbReference type="RuleBase" id="RU362075"/>
    </source>
</evidence>
<evidence type="ECO:0000256" key="1">
    <source>
        <dbReference type="ARBA" id="ARBA00004829"/>
    </source>
</evidence>
<sequence length="526" mass="57213">MSLSTTSLRSPRVVVIGAGVGGLAAAALLARQGLDVRVIERGQQPGGKLSQLAVGPSLLDAGPTVLTMRWVFDALFERLGQSLDEQLSLRPCAVLARHAWGPEERLDLLADLEASVTAMADFAGPAQGQRYLAFCERAKEIYDTLEQPFLRSQRPTPWSLAWRVGMSRLPQLARISPFRTLWQELGRYFPDPRLRQLFGRYATYCGSSPFDAPATLMLVAHVEREAVWQIEGGMHRLAQSLAALCQRQGVQISYGREAREILLRQGRVCGVALDQDAPLQADAVLFNGDVDALRQGLLGQPLRQAMGGRPLTSARRSLSAVTWHLQAEVGGFPLSHHNVFFSDPADEGYRREFADIAAGRLPAAPSVYVCAQDRTGDPMPRHSGQAERLMCLVNAPATADARPLTEEELLLCQAQMFARLTQAGLKISPSVHPLQRTSPQDFARRFPATGGALYGQASRGWRASFQRPASTTRVPGLYLAGGSVHPGPGLPMAALSGQLAAEQICAALRSTRRWQPVAMPGGMSMR</sequence>
<dbReference type="InterPro" id="IPR036188">
    <property type="entry name" value="FAD/NAD-bd_sf"/>
</dbReference>
<keyword evidence="6" id="KW-0472">Membrane</keyword>
<keyword evidence="3 5" id="KW-0125">Carotenoid biosynthesis</keyword>
<evidence type="ECO:0000313" key="9">
    <source>
        <dbReference type="Proteomes" id="UP000295361"/>
    </source>
</evidence>
<comment type="caution">
    <text evidence="8">The sequence shown here is derived from an EMBL/GenBank/DDBJ whole genome shotgun (WGS) entry which is preliminary data.</text>
</comment>
<protein>
    <submittedName>
        <fullName evidence="8">1-hydroxycarotenoid 3,4-desaturase</fullName>
    </submittedName>
</protein>
<dbReference type="Pfam" id="PF01593">
    <property type="entry name" value="Amino_oxidase"/>
    <property type="match status" value="1"/>
</dbReference>
<evidence type="ECO:0000256" key="3">
    <source>
        <dbReference type="ARBA" id="ARBA00022746"/>
    </source>
</evidence>
<keyword evidence="6" id="KW-0812">Transmembrane</keyword>
<dbReference type="GO" id="GO:0016491">
    <property type="term" value="F:oxidoreductase activity"/>
    <property type="evidence" value="ECO:0007669"/>
    <property type="project" value="UniProtKB-KW"/>
</dbReference>
<dbReference type="InterPro" id="IPR002937">
    <property type="entry name" value="Amino_oxidase"/>
</dbReference>
<accession>A0A4R6QP04</accession>
<dbReference type="SUPFAM" id="SSF51905">
    <property type="entry name" value="FAD/NAD(P)-binding domain"/>
    <property type="match status" value="1"/>
</dbReference>
<dbReference type="PANTHER" id="PTHR43734:SF7">
    <property type="entry name" value="4,4'-DIAPONEUROSPORENE OXYGENASE"/>
    <property type="match status" value="1"/>
</dbReference>
<evidence type="ECO:0000256" key="6">
    <source>
        <dbReference type="SAM" id="Phobius"/>
    </source>
</evidence>
<dbReference type="NCBIfam" id="NF045637">
    <property type="entry name" value="carotdesatCrtDProt"/>
    <property type="match status" value="1"/>
</dbReference>
<dbReference type="RefSeq" id="WP_243748311.1">
    <property type="nucleotide sequence ID" value="NZ_SNXS01000003.1"/>
</dbReference>
<organism evidence="8 9">
    <name type="scientific">Roseateles toxinivorans</name>
    <dbReference type="NCBI Taxonomy" id="270368"/>
    <lineage>
        <taxon>Bacteria</taxon>
        <taxon>Pseudomonadati</taxon>
        <taxon>Pseudomonadota</taxon>
        <taxon>Betaproteobacteria</taxon>
        <taxon>Burkholderiales</taxon>
        <taxon>Sphaerotilaceae</taxon>
        <taxon>Roseateles</taxon>
    </lineage>
</organism>
<name>A0A4R6QP04_9BURK</name>
<comment type="pathway">
    <text evidence="1 5">Carotenoid biosynthesis.</text>
</comment>
<dbReference type="Gene3D" id="3.50.50.60">
    <property type="entry name" value="FAD/NAD(P)-binding domain"/>
    <property type="match status" value="2"/>
</dbReference>
<dbReference type="NCBIfam" id="TIGR02734">
    <property type="entry name" value="crtI_fam"/>
    <property type="match status" value="1"/>
</dbReference>
<reference evidence="8 9" key="1">
    <citation type="submission" date="2019-03" db="EMBL/GenBank/DDBJ databases">
        <title>Genomic Encyclopedia of Type Strains, Phase IV (KMG-IV): sequencing the most valuable type-strain genomes for metagenomic binning, comparative biology and taxonomic classification.</title>
        <authorList>
            <person name="Goeker M."/>
        </authorList>
    </citation>
    <scope>NUCLEOTIDE SEQUENCE [LARGE SCALE GENOMIC DNA]</scope>
    <source>
        <strain evidence="8 9">DSM 16998</strain>
    </source>
</reference>
<proteinExistence type="inferred from homology"/>
<evidence type="ECO:0000313" key="8">
    <source>
        <dbReference type="EMBL" id="TDP71745.1"/>
    </source>
</evidence>
<feature type="domain" description="Amine oxidase" evidence="7">
    <location>
        <begin position="21"/>
        <end position="504"/>
    </location>
</feature>
<dbReference type="InParanoid" id="A0A4R6QP04"/>
<feature type="transmembrane region" description="Helical" evidence="6">
    <location>
        <begin position="12"/>
        <end position="30"/>
    </location>
</feature>